<gene>
    <name evidence="1" type="ORF">KC729_21590</name>
</gene>
<reference evidence="1" key="2">
    <citation type="journal article" date="2021" name="Microbiome">
        <title>Successional dynamics and alternative stable states in a saline activated sludge microbial community over 9 years.</title>
        <authorList>
            <person name="Wang Y."/>
            <person name="Ye J."/>
            <person name="Ju F."/>
            <person name="Liu L."/>
            <person name="Boyd J.A."/>
            <person name="Deng Y."/>
            <person name="Parks D.H."/>
            <person name="Jiang X."/>
            <person name="Yin X."/>
            <person name="Woodcroft B.J."/>
            <person name="Tyson G.W."/>
            <person name="Hugenholtz P."/>
            <person name="Polz M.F."/>
            <person name="Zhang T."/>
        </authorList>
    </citation>
    <scope>NUCLEOTIDE SEQUENCE</scope>
    <source>
        <strain evidence="1">HKST-UBA01</strain>
    </source>
</reference>
<dbReference type="Gene3D" id="2.60.40.4070">
    <property type="match status" value="1"/>
</dbReference>
<dbReference type="SUPFAM" id="SSF48695">
    <property type="entry name" value="Multiheme cytochromes"/>
    <property type="match status" value="1"/>
</dbReference>
<evidence type="ECO:0000313" key="2">
    <source>
        <dbReference type="Proteomes" id="UP000697710"/>
    </source>
</evidence>
<dbReference type="AlphaFoldDB" id="A0A956RT92"/>
<evidence type="ECO:0008006" key="3">
    <source>
        <dbReference type="Google" id="ProtNLM"/>
    </source>
</evidence>
<name>A0A956RT92_UNCEI</name>
<organism evidence="1 2">
    <name type="scientific">Eiseniibacteriota bacterium</name>
    <dbReference type="NCBI Taxonomy" id="2212470"/>
    <lineage>
        <taxon>Bacteria</taxon>
        <taxon>Candidatus Eiseniibacteriota</taxon>
    </lineage>
</organism>
<protein>
    <recommendedName>
        <fullName evidence="3">FlgD Ig-like domain-containing protein</fullName>
    </recommendedName>
</protein>
<reference evidence="1" key="1">
    <citation type="submission" date="2020-04" db="EMBL/GenBank/DDBJ databases">
        <authorList>
            <person name="Zhang T."/>
        </authorList>
    </citation>
    <scope>NUCLEOTIDE SEQUENCE</scope>
    <source>
        <strain evidence="1">HKST-UBA01</strain>
    </source>
</reference>
<dbReference type="EMBL" id="JAGQHR010001090">
    <property type="protein sequence ID" value="MCA9730289.1"/>
    <property type="molecule type" value="Genomic_DNA"/>
</dbReference>
<dbReference type="InterPro" id="IPR036280">
    <property type="entry name" value="Multihaem_cyt_sf"/>
</dbReference>
<proteinExistence type="predicted"/>
<sequence>HRMVDPIYDSGIDPPEDVDVLAGIADVPGNYANGQYVADPEDRRRGPFEDAAAPHTFLASAFHRSSDFCGTCHDVSNPVFERVGGSDYAPGPLDEPPNDFDSSVLLPLERTYSEWKNSEFATTGVYAPEFAGNKPDGIVSTCQDCHMADAQGRGCNVPGTPLRDDLPRHDLTGGNAWVPSIVEQAYPGEVDAQALADGAQRAISMLERAALLDVAVDPEPNGYLATVTITNRSGHKLPTGYPEGRRMWVSLAAYDAADQIIYESGAYDPGTGILVEDDDLALYEAKMGISPALAGALGLPAGASFHFTLNDSIYSDTRIPPLGFTNAGFESFGGQPVDPEAPGIRYADGQNWDAPQYHLPTETDRVIATLYYQTTSKEYVDFLRDENTTDDRGTVLHDLWSSNGRSSPVVMVADTADVGVTAIPPALPFEEELSVSALQNPFRDRLVLRLRVPTPSEVIYRITDVSGRLVCERAQACSAGPIQIVWDGTDGAGRAVSSGLYWVNIRAGD</sequence>
<accession>A0A956RT92</accession>
<feature type="non-terminal residue" evidence="1">
    <location>
        <position position="1"/>
    </location>
</feature>
<feature type="non-terminal residue" evidence="1">
    <location>
        <position position="509"/>
    </location>
</feature>
<dbReference type="Proteomes" id="UP000697710">
    <property type="component" value="Unassembled WGS sequence"/>
</dbReference>
<evidence type="ECO:0000313" key="1">
    <source>
        <dbReference type="EMBL" id="MCA9730289.1"/>
    </source>
</evidence>
<comment type="caution">
    <text evidence="1">The sequence shown here is derived from an EMBL/GenBank/DDBJ whole genome shotgun (WGS) entry which is preliminary data.</text>
</comment>